<dbReference type="EMBL" id="VXDD01000002">
    <property type="protein sequence ID" value="KAB0302263.1"/>
    <property type="molecule type" value="Genomic_DNA"/>
</dbReference>
<dbReference type="Proteomes" id="UP000326687">
    <property type="component" value="Unassembled WGS sequence"/>
</dbReference>
<evidence type="ECO:0000313" key="2">
    <source>
        <dbReference type="Proteomes" id="UP000326687"/>
    </source>
</evidence>
<protein>
    <submittedName>
        <fullName evidence="1">Uncharacterized protein</fullName>
    </submittedName>
</protein>
<organism evidence="1 2">
    <name type="scientific">Vibrio fortis</name>
    <dbReference type="NCBI Taxonomy" id="212667"/>
    <lineage>
        <taxon>Bacteria</taxon>
        <taxon>Pseudomonadati</taxon>
        <taxon>Pseudomonadota</taxon>
        <taxon>Gammaproteobacteria</taxon>
        <taxon>Vibrionales</taxon>
        <taxon>Vibrionaceae</taxon>
        <taxon>Vibrio</taxon>
    </lineage>
</organism>
<reference evidence="1 2" key="1">
    <citation type="submission" date="2019-09" db="EMBL/GenBank/DDBJ databases">
        <title>Vibrio Fortis S7-72.</title>
        <authorList>
            <person name="Das S.K."/>
        </authorList>
    </citation>
    <scope>NUCLEOTIDE SEQUENCE [LARGE SCALE GENOMIC DNA]</scope>
    <source>
        <strain evidence="1 2">S7-72</strain>
    </source>
</reference>
<evidence type="ECO:0000313" key="1">
    <source>
        <dbReference type="EMBL" id="KAB0302263.1"/>
    </source>
</evidence>
<gene>
    <name evidence="1" type="ORF">F2Z80_14520</name>
</gene>
<comment type="caution">
    <text evidence="1">The sequence shown here is derived from an EMBL/GenBank/DDBJ whole genome shotgun (WGS) entry which is preliminary data.</text>
</comment>
<dbReference type="AlphaFoldDB" id="A0A5N3S8T1"/>
<dbReference type="RefSeq" id="WP_150896170.1">
    <property type="nucleotide sequence ID" value="NZ_VXDD01000002.1"/>
</dbReference>
<proteinExistence type="predicted"/>
<name>A0A5N3S8T1_9VIBR</name>
<accession>A0A5N3S8T1</accession>
<sequence>MTKEHGIAFDSATGEFSQCFDIGYDVVSKTTVPCAQQTWSQPLFQEGRYFNAISQELLFEERTQEFRHEISQP</sequence>